<protein>
    <submittedName>
        <fullName evidence="2">DUF1080 domain-containing protein</fullName>
    </submittedName>
</protein>
<dbReference type="InterPro" id="IPR010496">
    <property type="entry name" value="AL/BT2_dom"/>
</dbReference>
<comment type="caution">
    <text evidence="2">The sequence shown here is derived from an EMBL/GenBank/DDBJ whole genome shotgun (WGS) entry which is preliminary data.</text>
</comment>
<dbReference type="EMBL" id="JAUEPH010000002">
    <property type="protein sequence ID" value="MDN3203755.1"/>
    <property type="molecule type" value="Genomic_DNA"/>
</dbReference>
<evidence type="ECO:0000313" key="2">
    <source>
        <dbReference type="EMBL" id="MDN3203755.1"/>
    </source>
</evidence>
<proteinExistence type="predicted"/>
<dbReference type="Proteomes" id="UP001171916">
    <property type="component" value="Unassembled WGS sequence"/>
</dbReference>
<accession>A0ABT7YB51</accession>
<sequence>MLDNELSIWETYGDADWNLEEGVLSASVSDTVGFVMTKESFKNFELELEFWPDSTINSGIFVRCLNRELSFVDCYEINIWDAHPNQDFRTGSIVNRANPLNYVETIGKWNTYRIKVKDNRVEAWVNSIKTADLENMDLKEGFIALQAMGTGEVKFRNVKIEVLN</sequence>
<name>A0ABT7YB51_9BACT</name>
<dbReference type="RefSeq" id="WP_289999312.1">
    <property type="nucleotide sequence ID" value="NZ_JAUEPH010000002.1"/>
</dbReference>
<reference evidence="2" key="1">
    <citation type="submission" date="2023-06" db="EMBL/GenBank/DDBJ databases">
        <title>Robiginitalea aurantiacus sp. nov. and Algoriphagus sediminis sp. nov., isolated from coastal sediment.</title>
        <authorList>
            <person name="Zhou Z.Y."/>
            <person name="An J."/>
            <person name="Jia Y.W."/>
            <person name="Du Z.J."/>
        </authorList>
    </citation>
    <scope>NUCLEOTIDE SEQUENCE</scope>
    <source>
        <strain evidence="2">C2-7</strain>
    </source>
</reference>
<keyword evidence="3" id="KW-1185">Reference proteome</keyword>
<dbReference type="Gene3D" id="2.60.120.560">
    <property type="entry name" value="Exo-inulinase, domain 1"/>
    <property type="match status" value="1"/>
</dbReference>
<gene>
    <name evidence="2" type="ORF">QVH07_06325</name>
</gene>
<evidence type="ECO:0000259" key="1">
    <source>
        <dbReference type="Pfam" id="PF06439"/>
    </source>
</evidence>
<dbReference type="Pfam" id="PF06439">
    <property type="entry name" value="3keto-disac_hyd"/>
    <property type="match status" value="1"/>
</dbReference>
<feature type="domain" description="3-keto-alpha-glucoside-1,2-lyase/3-keto-2-hydroxy-glucal hydratase" evidence="1">
    <location>
        <begin position="5"/>
        <end position="161"/>
    </location>
</feature>
<organism evidence="2 3">
    <name type="scientific">Algoriphagus sediminis</name>
    <dbReference type="NCBI Taxonomy" id="3057113"/>
    <lineage>
        <taxon>Bacteria</taxon>
        <taxon>Pseudomonadati</taxon>
        <taxon>Bacteroidota</taxon>
        <taxon>Cytophagia</taxon>
        <taxon>Cytophagales</taxon>
        <taxon>Cyclobacteriaceae</taxon>
        <taxon>Algoriphagus</taxon>
    </lineage>
</organism>
<evidence type="ECO:0000313" key="3">
    <source>
        <dbReference type="Proteomes" id="UP001171916"/>
    </source>
</evidence>